<gene>
    <name evidence="2" type="ORF">B5P45_05275</name>
</gene>
<reference evidence="2 3" key="1">
    <citation type="journal article" date="2017" name="Int J Environ Stud">
        <title>Does the Miocene-Pliocene relict legume Oxytropis triphylla form nitrogen-fixing nodules with a combination of bacterial strains?</title>
        <authorList>
            <person name="Safronova V."/>
            <person name="Belimov A."/>
            <person name="Sazanova A."/>
            <person name="Kuznetsova I."/>
            <person name="Popova J."/>
            <person name="Andronov E."/>
            <person name="Verkhozina A."/>
            <person name="Tikhonovich I."/>
        </authorList>
    </citation>
    <scope>NUCLEOTIDE SEQUENCE [LARGE SCALE GENOMIC DNA]</scope>
    <source>
        <strain evidence="2 3">Tri-38</strain>
    </source>
</reference>
<dbReference type="PANTHER" id="PTHR43689">
    <property type="entry name" value="HYDROLASE"/>
    <property type="match status" value="1"/>
</dbReference>
<dbReference type="PANTHER" id="PTHR43689:SF8">
    <property type="entry name" value="ALPHA_BETA-HYDROLASES SUPERFAMILY PROTEIN"/>
    <property type="match status" value="1"/>
</dbReference>
<keyword evidence="3" id="KW-1185">Reference proteome</keyword>
<evidence type="ECO:0000259" key="1">
    <source>
        <dbReference type="Pfam" id="PF12697"/>
    </source>
</evidence>
<protein>
    <submittedName>
        <fullName evidence="2">Alpha/beta hydrolase</fullName>
    </submittedName>
</protein>
<dbReference type="InterPro" id="IPR000073">
    <property type="entry name" value="AB_hydrolase_1"/>
</dbReference>
<dbReference type="Proteomes" id="UP000232163">
    <property type="component" value="Unassembled WGS sequence"/>
</dbReference>
<keyword evidence="2" id="KW-0378">Hydrolase</keyword>
<dbReference type="KEGG" id="pht:BLM14_05160"/>
<accession>A0A2N9W2H6</accession>
<proteinExistence type="predicted"/>
<evidence type="ECO:0000313" key="3">
    <source>
        <dbReference type="Proteomes" id="UP000232163"/>
    </source>
</evidence>
<dbReference type="SUPFAM" id="SSF53474">
    <property type="entry name" value="alpha/beta-Hydrolases"/>
    <property type="match status" value="1"/>
</dbReference>
<dbReference type="AlphaFoldDB" id="A0A2N9W2H6"/>
<organism evidence="2 3">
    <name type="scientific">Phyllobacterium zundukense</name>
    <dbReference type="NCBI Taxonomy" id="1867719"/>
    <lineage>
        <taxon>Bacteria</taxon>
        <taxon>Pseudomonadati</taxon>
        <taxon>Pseudomonadota</taxon>
        <taxon>Alphaproteobacteria</taxon>
        <taxon>Hyphomicrobiales</taxon>
        <taxon>Phyllobacteriaceae</taxon>
        <taxon>Phyllobacterium</taxon>
    </lineage>
</organism>
<dbReference type="OrthoDB" id="9804723at2"/>
<dbReference type="EMBL" id="MZMT01000014">
    <property type="protein sequence ID" value="PIO45944.1"/>
    <property type="molecule type" value="Genomic_DNA"/>
</dbReference>
<dbReference type="Pfam" id="PF12697">
    <property type="entry name" value="Abhydrolase_6"/>
    <property type="match status" value="1"/>
</dbReference>
<dbReference type="GO" id="GO:0016787">
    <property type="term" value="F:hydrolase activity"/>
    <property type="evidence" value="ECO:0007669"/>
    <property type="project" value="UniProtKB-KW"/>
</dbReference>
<evidence type="ECO:0000313" key="2">
    <source>
        <dbReference type="EMBL" id="PIO45944.1"/>
    </source>
</evidence>
<dbReference type="Gene3D" id="3.40.50.1820">
    <property type="entry name" value="alpha/beta hydrolase"/>
    <property type="match status" value="1"/>
</dbReference>
<sequence length="278" mass="31022">MADKSAKVLWDLPHTFLFRDQSVRFGMIGSGRPLVFVHGTPFSSVVWRKIAPHFARDRSVYFFDLLGYGRSEMRDRQDVSLGVQNDLFSALLQHWQIERPDVVAHDFGGATALRAHLINGVDFASLTLIDPVAIAPWGSPFVQHVRKFENAFGQLPPYIHDAIVVAYIGGAAFQPLSPEGLDLYCAPWRGEAGQAAFYRQIAQMDQRFTDEIAGGLPTIRCSVSILWGEEDQWIPIERGRKLASLIPNARFHSVARAGHLVQDDAPEAIVAELKSFLI</sequence>
<dbReference type="RefSeq" id="WP_099998411.1">
    <property type="nucleotide sequence ID" value="NZ_CP017940.1"/>
</dbReference>
<dbReference type="InterPro" id="IPR029058">
    <property type="entry name" value="AB_hydrolase_fold"/>
</dbReference>
<feature type="domain" description="AB hydrolase-1" evidence="1">
    <location>
        <begin position="34"/>
        <end position="271"/>
    </location>
</feature>
<name>A0A2N9W2H6_9HYPH</name>
<comment type="caution">
    <text evidence="2">The sequence shown here is derived from an EMBL/GenBank/DDBJ whole genome shotgun (WGS) entry which is preliminary data.</text>
</comment>
<dbReference type="PRINTS" id="PR00111">
    <property type="entry name" value="ABHYDROLASE"/>
</dbReference>